<dbReference type="EMBL" id="JBHFEH010000009">
    <property type="protein sequence ID" value="KAL2055893.1"/>
    <property type="molecule type" value="Genomic_DNA"/>
</dbReference>
<accession>A0ABR4BEJ8</accession>
<gene>
    <name evidence="1" type="ORF">ABVK25_003535</name>
</gene>
<sequence>MGKNKFVETEVLVEYSLTQAGTSSKVDRWQWLSKRVEAEKLLSQLNGLRNDLKAHMFGIQNSSVDLQQVSSFTKESWGRQQQFNDRMTDQLAQSEAAFAFLSNQVWGEFRQTSLSSASNVVVHQAQLR</sequence>
<name>A0ABR4BEJ8_9LECA</name>
<comment type="caution">
    <text evidence="1">The sequence shown here is derived from an EMBL/GenBank/DDBJ whole genome shotgun (WGS) entry which is preliminary data.</text>
</comment>
<proteinExistence type="predicted"/>
<organism evidence="1 2">
    <name type="scientific">Lepraria finkii</name>
    <dbReference type="NCBI Taxonomy" id="1340010"/>
    <lineage>
        <taxon>Eukaryota</taxon>
        <taxon>Fungi</taxon>
        <taxon>Dikarya</taxon>
        <taxon>Ascomycota</taxon>
        <taxon>Pezizomycotina</taxon>
        <taxon>Lecanoromycetes</taxon>
        <taxon>OSLEUM clade</taxon>
        <taxon>Lecanoromycetidae</taxon>
        <taxon>Lecanorales</taxon>
        <taxon>Lecanorineae</taxon>
        <taxon>Stereocaulaceae</taxon>
        <taxon>Lepraria</taxon>
    </lineage>
</organism>
<reference evidence="1 2" key="1">
    <citation type="submission" date="2024-09" db="EMBL/GenBank/DDBJ databases">
        <title>Rethinking Asexuality: The Enigmatic Case of Functional Sexual Genes in Lepraria (Stereocaulaceae).</title>
        <authorList>
            <person name="Doellman M."/>
            <person name="Sun Y."/>
            <person name="Barcenas-Pena A."/>
            <person name="Lumbsch H.T."/>
            <person name="Grewe F."/>
        </authorList>
    </citation>
    <scope>NUCLEOTIDE SEQUENCE [LARGE SCALE GENOMIC DNA]</scope>
    <source>
        <strain evidence="1 2">Grewe 0041</strain>
    </source>
</reference>
<protein>
    <submittedName>
        <fullName evidence="1">Uncharacterized protein</fullName>
    </submittedName>
</protein>
<keyword evidence="2" id="KW-1185">Reference proteome</keyword>
<dbReference type="Proteomes" id="UP001590951">
    <property type="component" value="Unassembled WGS sequence"/>
</dbReference>
<evidence type="ECO:0000313" key="1">
    <source>
        <dbReference type="EMBL" id="KAL2055893.1"/>
    </source>
</evidence>
<evidence type="ECO:0000313" key="2">
    <source>
        <dbReference type="Proteomes" id="UP001590951"/>
    </source>
</evidence>